<comment type="caution">
    <text evidence="1">The sequence shown here is derived from an EMBL/GenBank/DDBJ whole genome shotgun (WGS) entry which is preliminary data.</text>
</comment>
<keyword evidence="2" id="KW-1185">Reference proteome</keyword>
<organism evidence="1 2">
    <name type="scientific">Kineosphaera limosa NBRC 100340</name>
    <dbReference type="NCBI Taxonomy" id="1184609"/>
    <lineage>
        <taxon>Bacteria</taxon>
        <taxon>Bacillati</taxon>
        <taxon>Actinomycetota</taxon>
        <taxon>Actinomycetes</taxon>
        <taxon>Micrococcales</taxon>
        <taxon>Dermatophilaceae</taxon>
        <taxon>Kineosphaera</taxon>
    </lineage>
</organism>
<accession>K6XDF9</accession>
<dbReference type="eggNOG" id="ENOG5033Z8G">
    <property type="taxonomic scope" value="Bacteria"/>
</dbReference>
<sequence length="242" mass="25856">MGLTGVFHLFAGDQGPQQQSSVSCGAACLTVARMMIDPALTTWITQGRRGPGLDVDGRSPNERFAEQERAVLSRTNALRPRGLGWQVPWPIALGTPPWGALAELEHGAAAPGTSYEIGMLRGLSGATLRRGVEHVMHRVQPGAPALLYVGNATLPRHVLLLYVNEQHPEPALYDPDDGGARAVPLVALERGTFSAGGWNTPWLVVYPKAQRRVGRAADLPSWWPQSVLSGLPAGALAREDAA</sequence>
<evidence type="ECO:0000313" key="1">
    <source>
        <dbReference type="EMBL" id="GAB96834.1"/>
    </source>
</evidence>
<dbReference type="RefSeq" id="WP_006593366.1">
    <property type="nucleotide sequence ID" value="NZ_BAHD01000050.1"/>
</dbReference>
<dbReference type="EMBL" id="BAHD01000050">
    <property type="protein sequence ID" value="GAB96834.1"/>
    <property type="molecule type" value="Genomic_DNA"/>
</dbReference>
<dbReference type="Proteomes" id="UP000008366">
    <property type="component" value="Unassembled WGS sequence"/>
</dbReference>
<dbReference type="AlphaFoldDB" id="K6XDF9"/>
<proteinExistence type="predicted"/>
<dbReference type="STRING" id="1184609.KILIM_050_00160"/>
<gene>
    <name evidence="1" type="ORF">KILIM_050_00160</name>
</gene>
<dbReference type="OrthoDB" id="4762866at2"/>
<name>K6XDF9_9MICO</name>
<protein>
    <submittedName>
        <fullName evidence="1">Uncharacterized protein</fullName>
    </submittedName>
</protein>
<reference evidence="1 2" key="1">
    <citation type="submission" date="2012-08" db="EMBL/GenBank/DDBJ databases">
        <title>Whole genome shotgun sequence of Kineosphaera limosa NBRC 100340.</title>
        <authorList>
            <person name="Yoshida I."/>
            <person name="Isaki S."/>
            <person name="Hosoyama A."/>
            <person name="Tsuchikane K."/>
            <person name="Katsumata H."/>
            <person name="Ando Y."/>
            <person name="Ohji S."/>
            <person name="Hamada M."/>
            <person name="Tamura T."/>
            <person name="Yamazoe A."/>
            <person name="Yamazaki S."/>
            <person name="Fujita N."/>
        </authorList>
    </citation>
    <scope>NUCLEOTIDE SEQUENCE [LARGE SCALE GENOMIC DNA]</scope>
    <source>
        <strain evidence="1 2">NBRC 100340</strain>
    </source>
</reference>
<evidence type="ECO:0000313" key="2">
    <source>
        <dbReference type="Proteomes" id="UP000008366"/>
    </source>
</evidence>